<dbReference type="EMBL" id="SRLO01000677">
    <property type="protein sequence ID" value="TNN48913.1"/>
    <property type="molecule type" value="Genomic_DNA"/>
</dbReference>
<name>A0A4Z2G7L0_9TELE</name>
<gene>
    <name evidence="1" type="ORF">EYF80_040895</name>
</gene>
<comment type="caution">
    <text evidence="1">The sequence shown here is derived from an EMBL/GenBank/DDBJ whole genome shotgun (WGS) entry which is preliminary data.</text>
</comment>
<organism evidence="1 2">
    <name type="scientific">Liparis tanakae</name>
    <name type="common">Tanaka's snailfish</name>
    <dbReference type="NCBI Taxonomy" id="230148"/>
    <lineage>
        <taxon>Eukaryota</taxon>
        <taxon>Metazoa</taxon>
        <taxon>Chordata</taxon>
        <taxon>Craniata</taxon>
        <taxon>Vertebrata</taxon>
        <taxon>Euteleostomi</taxon>
        <taxon>Actinopterygii</taxon>
        <taxon>Neopterygii</taxon>
        <taxon>Teleostei</taxon>
        <taxon>Neoteleostei</taxon>
        <taxon>Acanthomorphata</taxon>
        <taxon>Eupercaria</taxon>
        <taxon>Perciformes</taxon>
        <taxon>Cottioidei</taxon>
        <taxon>Cottales</taxon>
        <taxon>Liparidae</taxon>
        <taxon>Liparis</taxon>
    </lineage>
</organism>
<dbReference type="AlphaFoldDB" id="A0A4Z2G7L0"/>
<evidence type="ECO:0000313" key="2">
    <source>
        <dbReference type="Proteomes" id="UP000314294"/>
    </source>
</evidence>
<proteinExistence type="predicted"/>
<reference evidence="1 2" key="1">
    <citation type="submission" date="2019-03" db="EMBL/GenBank/DDBJ databases">
        <title>First draft genome of Liparis tanakae, snailfish: a comprehensive survey of snailfish specific genes.</title>
        <authorList>
            <person name="Kim W."/>
            <person name="Song I."/>
            <person name="Jeong J.-H."/>
            <person name="Kim D."/>
            <person name="Kim S."/>
            <person name="Ryu S."/>
            <person name="Song J.Y."/>
            <person name="Lee S.K."/>
        </authorList>
    </citation>
    <scope>NUCLEOTIDE SEQUENCE [LARGE SCALE GENOMIC DNA]</scope>
    <source>
        <tissue evidence="1">Muscle</tissue>
    </source>
</reference>
<protein>
    <submittedName>
        <fullName evidence="1">Uncharacterized protein</fullName>
    </submittedName>
</protein>
<evidence type="ECO:0000313" key="1">
    <source>
        <dbReference type="EMBL" id="TNN48913.1"/>
    </source>
</evidence>
<dbReference type="Proteomes" id="UP000314294">
    <property type="component" value="Unassembled WGS sequence"/>
</dbReference>
<sequence length="173" mass="19534">MDFGEETPSMRSVFIKREAHALLPLTSFPGGSESQRFAQNSVYQSRVFTADITRFHIKIGSTWFTPLPRDNERWNNFPGSCDRSSANGYEQSGGGGGGGGGATRTSFWRLSPALKSRGYFLIHNQQEFLSHIKDKVEQKTPTRQVCAMFICYDYLSSGDTDLRLCSFQLRREI</sequence>
<accession>A0A4Z2G7L0</accession>
<keyword evidence="2" id="KW-1185">Reference proteome</keyword>